<accession>A0A2S5CJI6</accession>
<dbReference type="GO" id="GO:0009279">
    <property type="term" value="C:cell outer membrane"/>
    <property type="evidence" value="ECO:0007669"/>
    <property type="project" value="UniProtKB-SubCell"/>
</dbReference>
<keyword evidence="4" id="KW-0472">Membrane</keyword>
<keyword evidence="3" id="KW-0812">Transmembrane</keyword>
<dbReference type="GO" id="GO:0015562">
    <property type="term" value="F:efflux transmembrane transporter activity"/>
    <property type="evidence" value="ECO:0007669"/>
    <property type="project" value="InterPro"/>
</dbReference>
<evidence type="ECO:0000256" key="5">
    <source>
        <dbReference type="ARBA" id="ARBA00023237"/>
    </source>
</evidence>
<dbReference type="PANTHER" id="PTHR30026">
    <property type="entry name" value="OUTER MEMBRANE PROTEIN TOLC"/>
    <property type="match status" value="1"/>
</dbReference>
<name>A0A2S5CJI6_9GAMM</name>
<dbReference type="GO" id="GO:0015288">
    <property type="term" value="F:porin activity"/>
    <property type="evidence" value="ECO:0007669"/>
    <property type="project" value="TreeGrafter"/>
</dbReference>
<comment type="subcellular location">
    <subcellularLocation>
        <location evidence="1">Cell outer membrane</location>
    </subcellularLocation>
</comment>
<dbReference type="Proteomes" id="UP000237423">
    <property type="component" value="Unassembled WGS sequence"/>
</dbReference>
<protein>
    <submittedName>
        <fullName evidence="6">TolC family protein</fullName>
    </submittedName>
</protein>
<sequence>MTLPIDREGIRILCPDATSHTFCKRRSRYKTPLVLLGLWPLLVGQPLQAAQFDGHLLEAVRLTLANAPDIALSEQQIQASQGRLLAAQSEFVPVIYSGLGGQSIHTPLPQALRSGGQTEINGDLFNYTVGASKKLYSGVIVNPELSVIRTSDNYGNTTIPNSGNLALNFTVPLLKNSGTLVNTANMTAAQLELDSAVHDYRFTLSAKIASTVIAYWDCLAAKKLLDISAAAENRSKEFLDSAHKLANADEIPQAEVKRYETQLAGDTINRISAEQALVVARAGLALAMQLQNQDPAAVALPIDDFPVVEPADLASLDNAVSVQNLIETAAQQRLDVQAISIRQQAANTLLAAAQQNNRTQLDLNLSFGYSGLTEGSAVANTVTALQPKGNGPNAAVSVNLAFPVTDNAYRSAIVQRAAAAEQNSIQTRALQNAIRNNIHVHINALRLSAAQWAKAKFQAETQFQVLENEKKRYKLGVGSVLDIIYNNGQLSVSQANAVYAARDFFQAVIRFRFETGQLLEPLHEQQTLDMAELTTLPDH</sequence>
<keyword evidence="2" id="KW-1134">Transmembrane beta strand</keyword>
<dbReference type="AlphaFoldDB" id="A0A2S5CJI6"/>
<comment type="caution">
    <text evidence="6">The sequence shown here is derived from an EMBL/GenBank/DDBJ whole genome shotgun (WGS) entry which is preliminary data.</text>
</comment>
<proteinExistence type="predicted"/>
<dbReference type="GO" id="GO:1990281">
    <property type="term" value="C:efflux pump complex"/>
    <property type="evidence" value="ECO:0007669"/>
    <property type="project" value="TreeGrafter"/>
</dbReference>
<organism evidence="6 7">
    <name type="scientific">Methylovulum psychrotolerans</name>
    <dbReference type="NCBI Taxonomy" id="1704499"/>
    <lineage>
        <taxon>Bacteria</taxon>
        <taxon>Pseudomonadati</taxon>
        <taxon>Pseudomonadota</taxon>
        <taxon>Gammaproteobacteria</taxon>
        <taxon>Methylococcales</taxon>
        <taxon>Methylococcaceae</taxon>
        <taxon>Methylovulum</taxon>
    </lineage>
</organism>
<reference evidence="6 7" key="1">
    <citation type="submission" date="2017-11" db="EMBL/GenBank/DDBJ databases">
        <title>Draft Genome Sequence of Methylobacter psychrotolerans Sph1T, an Obligate Methanotroph from Low-Temperature Environments.</title>
        <authorList>
            <person name="Oshkin I.Y."/>
            <person name="Miroshnikov K."/>
            <person name="Belova S.E."/>
            <person name="Korzhenkov A."/>
            <person name="Toshchakov S.V."/>
            <person name="Dedysh S.N."/>
        </authorList>
    </citation>
    <scope>NUCLEOTIDE SEQUENCE [LARGE SCALE GENOMIC DNA]</scope>
    <source>
        <strain evidence="6 7">Sph1</strain>
    </source>
</reference>
<dbReference type="RefSeq" id="WP_103975049.1">
    <property type="nucleotide sequence ID" value="NZ_PGFZ01000008.1"/>
</dbReference>
<evidence type="ECO:0000256" key="4">
    <source>
        <dbReference type="ARBA" id="ARBA00023136"/>
    </source>
</evidence>
<dbReference type="PANTHER" id="PTHR30026:SF20">
    <property type="entry name" value="OUTER MEMBRANE PROTEIN TOLC"/>
    <property type="match status" value="1"/>
</dbReference>
<evidence type="ECO:0000313" key="6">
    <source>
        <dbReference type="EMBL" id="POZ50907.1"/>
    </source>
</evidence>
<evidence type="ECO:0000256" key="3">
    <source>
        <dbReference type="ARBA" id="ARBA00022692"/>
    </source>
</evidence>
<dbReference type="EMBL" id="PGFZ01000008">
    <property type="protein sequence ID" value="POZ50907.1"/>
    <property type="molecule type" value="Genomic_DNA"/>
</dbReference>
<dbReference type="SUPFAM" id="SSF56954">
    <property type="entry name" value="Outer membrane efflux proteins (OEP)"/>
    <property type="match status" value="1"/>
</dbReference>
<gene>
    <name evidence="6" type="ORF">AADEFJLK_03379</name>
</gene>
<dbReference type="Gene3D" id="1.20.1600.10">
    <property type="entry name" value="Outer membrane efflux proteins (OEP)"/>
    <property type="match status" value="1"/>
</dbReference>
<evidence type="ECO:0000256" key="1">
    <source>
        <dbReference type="ARBA" id="ARBA00004442"/>
    </source>
</evidence>
<evidence type="ECO:0000313" key="7">
    <source>
        <dbReference type="Proteomes" id="UP000237423"/>
    </source>
</evidence>
<evidence type="ECO:0000256" key="2">
    <source>
        <dbReference type="ARBA" id="ARBA00022452"/>
    </source>
</evidence>
<dbReference type="InterPro" id="IPR051906">
    <property type="entry name" value="TolC-like"/>
</dbReference>
<keyword evidence="5" id="KW-0998">Cell outer membrane</keyword>